<dbReference type="InterPro" id="IPR036925">
    <property type="entry name" value="TIF_IF2_dom3_sf"/>
</dbReference>
<evidence type="ECO:0000256" key="8">
    <source>
        <dbReference type="ARBA" id="ARBA00023134"/>
    </source>
</evidence>
<feature type="domain" description="Tr-type G" evidence="12">
    <location>
        <begin position="170"/>
        <end position="348"/>
    </location>
</feature>
<dbReference type="GO" id="GO:0003924">
    <property type="term" value="F:GTPase activity"/>
    <property type="evidence" value="ECO:0007669"/>
    <property type="project" value="InterPro"/>
</dbReference>
<keyword evidence="5" id="KW-0648">Protein biosynthesis</keyword>
<dbReference type="Pfam" id="PF22042">
    <property type="entry name" value="EF-G_D2"/>
    <property type="match status" value="1"/>
</dbReference>
<dbReference type="PANTHER" id="PTHR43381">
    <property type="entry name" value="TRANSLATION INITIATION FACTOR IF-2-RELATED"/>
    <property type="match status" value="1"/>
</dbReference>
<dbReference type="PhylomeDB" id="R7Q2J5"/>
<evidence type="ECO:0000313" key="14">
    <source>
        <dbReference type="Proteomes" id="UP000012073"/>
    </source>
</evidence>
<dbReference type="CDD" id="cd01887">
    <property type="entry name" value="IF2_eIF5B"/>
    <property type="match status" value="1"/>
</dbReference>
<dbReference type="FunFam" id="3.40.50.300:FF:000019">
    <property type="entry name" value="Translation initiation factor IF-2"/>
    <property type="match status" value="1"/>
</dbReference>
<organism evidence="13 14">
    <name type="scientific">Chondrus crispus</name>
    <name type="common">Carrageen Irish moss</name>
    <name type="synonym">Polymorpha crispa</name>
    <dbReference type="NCBI Taxonomy" id="2769"/>
    <lineage>
        <taxon>Eukaryota</taxon>
        <taxon>Rhodophyta</taxon>
        <taxon>Florideophyceae</taxon>
        <taxon>Rhodymeniophycidae</taxon>
        <taxon>Gigartinales</taxon>
        <taxon>Gigartinaceae</taxon>
        <taxon>Chondrus</taxon>
    </lineage>
</organism>
<comment type="subcellular location">
    <subcellularLocation>
        <location evidence="1">Mitochondrion</location>
    </subcellularLocation>
</comment>
<dbReference type="InterPro" id="IPR000795">
    <property type="entry name" value="T_Tr_GTP-bd_dom"/>
</dbReference>
<evidence type="ECO:0000256" key="11">
    <source>
        <dbReference type="SAM" id="MobiDB-lite"/>
    </source>
</evidence>
<dbReference type="NCBIfam" id="TIGR00487">
    <property type="entry name" value="IF-2"/>
    <property type="match status" value="1"/>
</dbReference>
<dbReference type="FunFam" id="3.40.50.10050:FF:000001">
    <property type="entry name" value="Translation initiation factor IF-2"/>
    <property type="match status" value="1"/>
</dbReference>
<comment type="similarity">
    <text evidence="2">Belongs to the TRAFAC class translation factor GTPase superfamily. Classic translation factor GTPase family. IF-2 subfamily.</text>
</comment>
<dbReference type="InterPro" id="IPR053905">
    <property type="entry name" value="EF-G-like_DII"/>
</dbReference>
<keyword evidence="7" id="KW-0496">Mitochondrion</keyword>
<evidence type="ECO:0000256" key="5">
    <source>
        <dbReference type="ARBA" id="ARBA00022917"/>
    </source>
</evidence>
<dbReference type="InterPro" id="IPR009000">
    <property type="entry name" value="Transl_B-barrel_sf"/>
</dbReference>
<feature type="region of interest" description="Disordered" evidence="11">
    <location>
        <begin position="38"/>
        <end position="87"/>
    </location>
</feature>
<dbReference type="CDD" id="cd03692">
    <property type="entry name" value="mtIF2_IVc"/>
    <property type="match status" value="1"/>
</dbReference>
<dbReference type="Proteomes" id="UP000012073">
    <property type="component" value="Unassembled WGS sequence"/>
</dbReference>
<evidence type="ECO:0000256" key="10">
    <source>
        <dbReference type="ARBA" id="ARBA00044200"/>
    </source>
</evidence>
<keyword evidence="3 13" id="KW-0396">Initiation factor</keyword>
<dbReference type="GO" id="GO:0005525">
    <property type="term" value="F:GTP binding"/>
    <property type="evidence" value="ECO:0007669"/>
    <property type="project" value="UniProtKB-KW"/>
</dbReference>
<name>R7Q2J5_CHOCR</name>
<dbReference type="SUPFAM" id="SSF50447">
    <property type="entry name" value="Translation proteins"/>
    <property type="match status" value="2"/>
</dbReference>
<dbReference type="PRINTS" id="PR00315">
    <property type="entry name" value="ELONGATNFCT"/>
</dbReference>
<protein>
    <recommendedName>
        <fullName evidence="9">Translation initiation factor IF-2, chloroplastic</fullName>
    </recommendedName>
    <alternativeName>
        <fullName evidence="10">Translation initiation factor IF-2, mitochondrial</fullName>
    </alternativeName>
</protein>
<dbReference type="OMA" id="TIVCYQI"/>
<dbReference type="SUPFAM" id="SSF52156">
    <property type="entry name" value="Initiation factor IF2/eIF5b, domain 3"/>
    <property type="match status" value="1"/>
</dbReference>
<dbReference type="InterPro" id="IPR027417">
    <property type="entry name" value="P-loop_NTPase"/>
</dbReference>
<keyword evidence="8" id="KW-0342">GTP-binding</keyword>
<dbReference type="GO" id="GO:0005739">
    <property type="term" value="C:mitochondrion"/>
    <property type="evidence" value="ECO:0007669"/>
    <property type="project" value="UniProtKB-SubCell"/>
</dbReference>
<dbReference type="STRING" id="2769.R7Q2J5"/>
<dbReference type="GO" id="GO:0003743">
    <property type="term" value="F:translation initiation factor activity"/>
    <property type="evidence" value="ECO:0007669"/>
    <property type="project" value="UniProtKB-KW"/>
</dbReference>
<evidence type="ECO:0000256" key="1">
    <source>
        <dbReference type="ARBA" id="ARBA00004173"/>
    </source>
</evidence>
<evidence type="ECO:0000256" key="6">
    <source>
        <dbReference type="ARBA" id="ARBA00022946"/>
    </source>
</evidence>
<evidence type="ECO:0000256" key="4">
    <source>
        <dbReference type="ARBA" id="ARBA00022741"/>
    </source>
</evidence>
<dbReference type="InterPro" id="IPR023115">
    <property type="entry name" value="TIF_IF2_dom3"/>
</dbReference>
<accession>R7Q2J5</accession>
<proteinExistence type="inferred from homology"/>
<evidence type="ECO:0000256" key="9">
    <source>
        <dbReference type="ARBA" id="ARBA00044105"/>
    </source>
</evidence>
<keyword evidence="6" id="KW-0809">Transit peptide</keyword>
<dbReference type="Pfam" id="PF00009">
    <property type="entry name" value="GTP_EFTU"/>
    <property type="match status" value="1"/>
</dbReference>
<reference evidence="14" key="1">
    <citation type="journal article" date="2013" name="Proc. Natl. Acad. Sci. U.S.A.">
        <title>Genome structure and metabolic features in the red seaweed Chondrus crispus shed light on evolution of the Archaeplastida.</title>
        <authorList>
            <person name="Collen J."/>
            <person name="Porcel B."/>
            <person name="Carre W."/>
            <person name="Ball S.G."/>
            <person name="Chaparro C."/>
            <person name="Tonon T."/>
            <person name="Barbeyron T."/>
            <person name="Michel G."/>
            <person name="Noel B."/>
            <person name="Valentin K."/>
            <person name="Elias M."/>
            <person name="Artiguenave F."/>
            <person name="Arun A."/>
            <person name="Aury J.M."/>
            <person name="Barbosa-Neto J.F."/>
            <person name="Bothwell J.H."/>
            <person name="Bouget F.Y."/>
            <person name="Brillet L."/>
            <person name="Cabello-Hurtado F."/>
            <person name="Capella-Gutierrez S."/>
            <person name="Charrier B."/>
            <person name="Cladiere L."/>
            <person name="Cock J.M."/>
            <person name="Coelho S.M."/>
            <person name="Colleoni C."/>
            <person name="Czjzek M."/>
            <person name="Da Silva C."/>
            <person name="Delage L."/>
            <person name="Denoeud F."/>
            <person name="Deschamps P."/>
            <person name="Dittami S.M."/>
            <person name="Gabaldon T."/>
            <person name="Gachon C.M."/>
            <person name="Groisillier A."/>
            <person name="Herve C."/>
            <person name="Jabbari K."/>
            <person name="Katinka M."/>
            <person name="Kloareg B."/>
            <person name="Kowalczyk N."/>
            <person name="Labadie K."/>
            <person name="Leblanc C."/>
            <person name="Lopez P.J."/>
            <person name="McLachlan D.H."/>
            <person name="Meslet-Cladiere L."/>
            <person name="Moustafa A."/>
            <person name="Nehr Z."/>
            <person name="Nyvall Collen P."/>
            <person name="Panaud O."/>
            <person name="Partensky F."/>
            <person name="Poulain J."/>
            <person name="Rensing S.A."/>
            <person name="Rousvoal S."/>
            <person name="Samson G."/>
            <person name="Symeonidi A."/>
            <person name="Weissenbach J."/>
            <person name="Zambounis A."/>
            <person name="Wincker P."/>
            <person name="Boyen C."/>
        </authorList>
    </citation>
    <scope>NUCLEOTIDE SEQUENCE [LARGE SCALE GENOMIC DNA]</scope>
    <source>
        <strain evidence="14">cv. Stackhouse</strain>
    </source>
</reference>
<dbReference type="RefSeq" id="XP_005711768.1">
    <property type="nucleotide sequence ID" value="XM_005711711.1"/>
</dbReference>
<dbReference type="KEGG" id="ccp:CHC_T00009026001"/>
<dbReference type="Gene3D" id="3.40.50.300">
    <property type="entry name" value="P-loop containing nucleotide triphosphate hydrolases"/>
    <property type="match status" value="1"/>
</dbReference>
<evidence type="ECO:0000259" key="12">
    <source>
        <dbReference type="PROSITE" id="PS51722"/>
    </source>
</evidence>
<dbReference type="AlphaFoldDB" id="R7Q2J5"/>
<evidence type="ECO:0000256" key="7">
    <source>
        <dbReference type="ARBA" id="ARBA00023128"/>
    </source>
</evidence>
<dbReference type="Pfam" id="PF11987">
    <property type="entry name" value="IF-2"/>
    <property type="match status" value="1"/>
</dbReference>
<evidence type="ECO:0000256" key="3">
    <source>
        <dbReference type="ARBA" id="ARBA00022540"/>
    </source>
</evidence>
<dbReference type="SUPFAM" id="SSF52540">
    <property type="entry name" value="P-loop containing nucleoside triphosphate hydrolases"/>
    <property type="match status" value="1"/>
</dbReference>
<dbReference type="EMBL" id="HG001459">
    <property type="protein sequence ID" value="CDF32103.1"/>
    <property type="molecule type" value="Genomic_DNA"/>
</dbReference>
<dbReference type="GeneID" id="17319478"/>
<evidence type="ECO:0000313" key="13">
    <source>
        <dbReference type="EMBL" id="CDF32103.1"/>
    </source>
</evidence>
<dbReference type="Gene3D" id="2.40.30.10">
    <property type="entry name" value="Translation factors"/>
    <property type="match status" value="2"/>
</dbReference>
<feature type="compositionally biased region" description="Basic residues" evidence="11">
    <location>
        <begin position="70"/>
        <end position="83"/>
    </location>
</feature>
<dbReference type="NCBIfam" id="TIGR00231">
    <property type="entry name" value="small_GTP"/>
    <property type="match status" value="1"/>
</dbReference>
<evidence type="ECO:0000256" key="2">
    <source>
        <dbReference type="ARBA" id="ARBA00007733"/>
    </source>
</evidence>
<keyword evidence="4" id="KW-0547">Nucleotide-binding</keyword>
<dbReference type="InterPro" id="IPR005225">
    <property type="entry name" value="Small_GTP-bd"/>
</dbReference>
<dbReference type="Gene3D" id="3.40.50.10050">
    <property type="entry name" value="Translation initiation factor IF- 2, domain 3"/>
    <property type="match status" value="1"/>
</dbReference>
<dbReference type="OrthoDB" id="361630at2759"/>
<keyword evidence="14" id="KW-1185">Reference proteome</keyword>
<sequence>MSVYLRFSQASSSVFTRWSRQQPGVLARTLSTSAKVRKDPGNYKKVLRSGATPKGQKPTKTAGQLGGNTSHRKTGRNKQRRPPRAIPPRKLVLPELGLSSKQLAVLANVRDDLVFKSAKELDESTRNSATVLTPALIELVCEELNLNVEFSPQTLPLLQDNQLSKDPLHPRMPVVTVMGHVDHGKTSLLDALRKSDVADHEVGGITQNVAAFRVPIDGNNREEAHSKFATFIDTPGHAAFKSMRANGTIATDLVVLVVAADDGVMPQTVEAGNLARAANVPVIVAINKCDMPGADPERVRYQLLESLGINTEQLGGDVQCVDISAKNGTNLPQLLEAISLQAEMLDLKSDPSARGAGICLESRLDRAFGSVATVVVRSGILKPGQHVVFQSPKALRGDLFGRIRSLVDRNGTQLDVVEPGVAAGLIGLRDPIPPGAEFCVEVNEKAARAKSQEMLARNVEATVTIELANSLCAEREEKIADAVQVPPLLDSSGAADSDTAVSEDNAVGRLIAIIVKGDVKGSADAVAQCVQAMEIARYPIRILDAGVGDVTEMDVKIASAPGRAKGNSEKAMIIAFNVRVRENEKRLARRAGVAILSHKLIYHLEDELKQELEKIYNLDRVVEEPVGSASVVRVFEEGRIAGCSVKDGELSIGDGARVLRLPDAKTGVTEPEVVFSGTIESIKHFAKAVRSVKKGSECGIGLMDWASFESGDIVQSVKDKQQRAGI</sequence>
<dbReference type="InterPro" id="IPR000178">
    <property type="entry name" value="TF_IF2_bacterial-like"/>
</dbReference>
<dbReference type="PANTHER" id="PTHR43381:SF20">
    <property type="entry name" value="TRANSLATION INITIATION FACTOR IF-2, MITOCHONDRIAL"/>
    <property type="match status" value="1"/>
</dbReference>
<dbReference type="Gramene" id="CDF32103">
    <property type="protein sequence ID" value="CDF32103"/>
    <property type="gene ID" value="CHC_T00009026001"/>
</dbReference>
<gene>
    <name evidence="13" type="ORF">CHC_T00009026001</name>
</gene>
<dbReference type="PROSITE" id="PS51722">
    <property type="entry name" value="G_TR_2"/>
    <property type="match status" value="1"/>
</dbReference>
<dbReference type="InterPro" id="IPR015760">
    <property type="entry name" value="TIF_IF2"/>
</dbReference>